<evidence type="ECO:0000313" key="8">
    <source>
        <dbReference type="EMBL" id="KJX92691.1"/>
    </source>
</evidence>
<evidence type="ECO:0000259" key="7">
    <source>
        <dbReference type="PROSITE" id="PS50048"/>
    </source>
</evidence>
<evidence type="ECO:0000256" key="1">
    <source>
        <dbReference type="ARBA" id="ARBA00004123"/>
    </source>
</evidence>
<comment type="caution">
    <text evidence="8">The sequence shown here is derived from an EMBL/GenBank/DDBJ whole genome shotgun (WGS) entry which is preliminary data.</text>
</comment>
<dbReference type="GO" id="GO:0005634">
    <property type="term" value="C:nucleus"/>
    <property type="evidence" value="ECO:0007669"/>
    <property type="project" value="UniProtKB-SubCell"/>
</dbReference>
<feature type="region of interest" description="Disordered" evidence="6">
    <location>
        <begin position="333"/>
        <end position="427"/>
    </location>
</feature>
<keyword evidence="4" id="KW-0804">Transcription</keyword>
<dbReference type="GO" id="GO:0000981">
    <property type="term" value="F:DNA-binding transcription factor activity, RNA polymerase II-specific"/>
    <property type="evidence" value="ECO:0007669"/>
    <property type="project" value="InterPro"/>
</dbReference>
<dbReference type="EMBL" id="LAFY01005786">
    <property type="protein sequence ID" value="KJX92691.1"/>
    <property type="molecule type" value="Genomic_DNA"/>
</dbReference>
<protein>
    <submittedName>
        <fullName evidence="8">Transcription factor C6 like protein</fullName>
    </submittedName>
</protein>
<feature type="compositionally biased region" description="Polar residues" evidence="6">
    <location>
        <begin position="110"/>
        <end position="121"/>
    </location>
</feature>
<evidence type="ECO:0000256" key="5">
    <source>
        <dbReference type="ARBA" id="ARBA00023242"/>
    </source>
</evidence>
<dbReference type="AlphaFoldDB" id="A0A0F4G5P6"/>
<keyword evidence="2" id="KW-0479">Metal-binding</keyword>
<dbReference type="CDD" id="cd12148">
    <property type="entry name" value="fungal_TF_MHR"/>
    <property type="match status" value="1"/>
</dbReference>
<dbReference type="CDD" id="cd00067">
    <property type="entry name" value="GAL4"/>
    <property type="match status" value="1"/>
</dbReference>
<organism evidence="8 9">
    <name type="scientific">Zymoseptoria brevis</name>
    <dbReference type="NCBI Taxonomy" id="1047168"/>
    <lineage>
        <taxon>Eukaryota</taxon>
        <taxon>Fungi</taxon>
        <taxon>Dikarya</taxon>
        <taxon>Ascomycota</taxon>
        <taxon>Pezizomycotina</taxon>
        <taxon>Dothideomycetes</taxon>
        <taxon>Dothideomycetidae</taxon>
        <taxon>Mycosphaerellales</taxon>
        <taxon>Mycosphaerellaceae</taxon>
        <taxon>Zymoseptoria</taxon>
    </lineage>
</organism>
<dbReference type="Proteomes" id="UP000033647">
    <property type="component" value="Unassembled WGS sequence"/>
</dbReference>
<dbReference type="InterPro" id="IPR050815">
    <property type="entry name" value="TF_fung"/>
</dbReference>
<dbReference type="SMART" id="SM00066">
    <property type="entry name" value="GAL4"/>
    <property type="match status" value="1"/>
</dbReference>
<dbReference type="InterPro" id="IPR001138">
    <property type="entry name" value="Zn2Cys6_DnaBD"/>
</dbReference>
<dbReference type="PANTHER" id="PTHR47338">
    <property type="entry name" value="ZN(II)2CYS6 TRANSCRIPTION FACTOR (EUROFUNG)-RELATED"/>
    <property type="match status" value="1"/>
</dbReference>
<reference evidence="8 9" key="1">
    <citation type="submission" date="2015-03" db="EMBL/GenBank/DDBJ databases">
        <title>RNA-seq based gene annotation and comparative genomics of four Zymoseptoria species reveal species-specific pathogenicity related genes and transposable element activity.</title>
        <authorList>
            <person name="Grandaubert J."/>
            <person name="Bhattacharyya A."/>
            <person name="Stukenbrock E.H."/>
        </authorList>
    </citation>
    <scope>NUCLEOTIDE SEQUENCE [LARGE SCALE GENOMIC DNA]</scope>
    <source>
        <strain evidence="8 9">Zb18110</strain>
    </source>
</reference>
<accession>A0A0F4G5P6</accession>
<proteinExistence type="predicted"/>
<gene>
    <name evidence="8" type="ORF">TI39_contig5831g00012</name>
</gene>
<evidence type="ECO:0000313" key="9">
    <source>
        <dbReference type="Proteomes" id="UP000033647"/>
    </source>
</evidence>
<keyword evidence="5" id="KW-0539">Nucleus</keyword>
<keyword evidence="9" id="KW-1185">Reference proteome</keyword>
<dbReference type="STRING" id="1047168.A0A0F4G5P6"/>
<dbReference type="OrthoDB" id="5426798at2759"/>
<feature type="compositionally biased region" description="Polar residues" evidence="6">
    <location>
        <begin position="403"/>
        <end position="414"/>
    </location>
</feature>
<sequence length="940" mass="105063">MFSAAPQPADPLRTFPFHHDRSMNHNGDRTHYAPHPPPSRQAVELPRPLEPRANHHLPSPLIEASGSQRRPDSLQGPGPVQPEYRPQSQNLPRLQDILTSASPAPSQPPYQNGWSGAQHSQPPRGEPYYSHHRQPSFHAPLPSPHHPSQAYAPHTQSKRMELPIIETSPVVRHDSRVPTPPYATYSEARTDYNHGHRERPRQGSSGSYPHNGVPSPYAPGGAEEAHYRSPGATSERPRNDQYGPLGAESSKKYVGVREVPGEGTFHLYEGGFRIPTHVDGETVNPAWGLTKANKPRKRLAMACLDCREKKIKCEPGAVSCLQCEKAKRTCRKAPTHQSQPENNSAPVWQTNADSPSRKSMSDSSPRAYTTDVAPKRRPADEFPPPGMPSKKPRSISPVYGSNGAVQQPTGPPTQSYHHHHSAARSPSRVLSWEEDPYFVDRDATIHLLNLYFANVNDATYCIFPRRHFMHWLETYPSKSQNERMVLYAMLAVGSVFAGDQYSGFARRCVEIAAEAVQAKIGRFSMPVVQTRLLLGLYHYAKGAEGMVRDYIGSGINTALFLRYHTEQGCVEDDGSERSGTEFAFAPEQTVECKRRTFWSGFLMDRYCGLTSSLINPQDVFLRLPCFEENYERGMRSDAPHFNNESIDPTKAVTTASSSISPMGWVVLVAAIWGDVVNFIYRAVHRSPVAYEEEYEKFYSNTCAALQSWKTRLPDQLQFSQVNVEASIKGGYGGPYISMHVLYHLSWVKMNRFVRHSLIPRSLSRNVRATHSHSHDLLQVMNTLRATKWEMAEKDPHAASFTFTTPFAGYAILAAIDVVGAGGLDSHLRSSLDLIGCGLESLRELSKYWSSARQQNKDCEIRYYQIQNVLKHPFTARSGCWLGREWGVDSSSALEKEFAAENDCIYGVDDRVFFDALADEHGQQIRSPPTNGAVRANGAQG</sequence>
<keyword evidence="3" id="KW-0805">Transcription regulation</keyword>
<feature type="domain" description="Zn(2)-C6 fungal-type" evidence="7">
    <location>
        <begin position="302"/>
        <end position="332"/>
    </location>
</feature>
<dbReference type="PANTHER" id="PTHR47338:SF11">
    <property type="entry name" value="ZN(II)2CYS6 TRANSCRIPTION FACTOR (EUROFUNG)"/>
    <property type="match status" value="1"/>
</dbReference>
<dbReference type="InterPro" id="IPR036864">
    <property type="entry name" value="Zn2-C6_fun-type_DNA-bd_sf"/>
</dbReference>
<evidence type="ECO:0000256" key="6">
    <source>
        <dbReference type="SAM" id="MobiDB-lite"/>
    </source>
</evidence>
<evidence type="ECO:0000256" key="3">
    <source>
        <dbReference type="ARBA" id="ARBA00023015"/>
    </source>
</evidence>
<dbReference type="GO" id="GO:0008270">
    <property type="term" value="F:zinc ion binding"/>
    <property type="evidence" value="ECO:0007669"/>
    <property type="project" value="InterPro"/>
</dbReference>
<evidence type="ECO:0000256" key="4">
    <source>
        <dbReference type="ARBA" id="ARBA00023163"/>
    </source>
</evidence>
<comment type="subcellular location">
    <subcellularLocation>
        <location evidence="1">Nucleus</location>
    </subcellularLocation>
</comment>
<name>A0A0F4G5P6_9PEZI</name>
<dbReference type="Gene3D" id="4.10.240.10">
    <property type="entry name" value="Zn(2)-C6 fungal-type DNA-binding domain"/>
    <property type="match status" value="1"/>
</dbReference>
<dbReference type="GO" id="GO:0003677">
    <property type="term" value="F:DNA binding"/>
    <property type="evidence" value="ECO:0007669"/>
    <property type="project" value="InterPro"/>
</dbReference>
<feature type="compositionally biased region" description="Basic and acidic residues" evidence="6">
    <location>
        <begin position="17"/>
        <end position="31"/>
    </location>
</feature>
<dbReference type="PROSITE" id="PS00463">
    <property type="entry name" value="ZN2_CY6_FUNGAL_1"/>
    <property type="match status" value="1"/>
</dbReference>
<dbReference type="Pfam" id="PF04082">
    <property type="entry name" value="Fungal_trans"/>
    <property type="match status" value="1"/>
</dbReference>
<feature type="region of interest" description="Disordered" evidence="6">
    <location>
        <begin position="1"/>
        <end position="249"/>
    </location>
</feature>
<evidence type="ECO:0000256" key="2">
    <source>
        <dbReference type="ARBA" id="ARBA00022723"/>
    </source>
</evidence>
<dbReference type="SUPFAM" id="SSF57701">
    <property type="entry name" value="Zn2/Cys6 DNA-binding domain"/>
    <property type="match status" value="1"/>
</dbReference>
<dbReference type="GO" id="GO:0006351">
    <property type="term" value="P:DNA-templated transcription"/>
    <property type="evidence" value="ECO:0007669"/>
    <property type="project" value="InterPro"/>
</dbReference>
<dbReference type="PROSITE" id="PS50048">
    <property type="entry name" value="ZN2_CY6_FUNGAL_2"/>
    <property type="match status" value="1"/>
</dbReference>
<feature type="compositionally biased region" description="Polar residues" evidence="6">
    <location>
        <begin position="335"/>
        <end position="352"/>
    </location>
</feature>
<dbReference type="InterPro" id="IPR007219">
    <property type="entry name" value="XnlR_reg_dom"/>
</dbReference>